<protein>
    <submittedName>
        <fullName evidence="4">Beta-galactosidase GanA</fullName>
    </submittedName>
</protein>
<reference evidence="4 5" key="1">
    <citation type="submission" date="2020-08" db="EMBL/GenBank/DDBJ databases">
        <title>Genomic Encyclopedia of Type Strains, Phase IV (KMG-V): Genome sequencing to study the core and pangenomes of soil and plant-associated prokaryotes.</title>
        <authorList>
            <person name="Whitman W."/>
        </authorList>
    </citation>
    <scope>NUCLEOTIDE SEQUENCE [LARGE SCALE GENOMIC DNA]</scope>
    <source>
        <strain evidence="4 5">M8US30</strain>
    </source>
</reference>
<dbReference type="Proteomes" id="UP000569092">
    <property type="component" value="Unassembled WGS sequence"/>
</dbReference>
<keyword evidence="1" id="KW-0378">Hydrolase</keyword>
<dbReference type="InterPro" id="IPR017853">
    <property type="entry name" value="GH"/>
</dbReference>
<organism evidence="4 5">
    <name type="scientific">Tunturiibacter lichenicola</name>
    <dbReference type="NCBI Taxonomy" id="2051959"/>
    <lineage>
        <taxon>Bacteria</taxon>
        <taxon>Pseudomonadati</taxon>
        <taxon>Acidobacteriota</taxon>
        <taxon>Terriglobia</taxon>
        <taxon>Terriglobales</taxon>
        <taxon>Acidobacteriaceae</taxon>
        <taxon>Tunturiibacter</taxon>
    </lineage>
</organism>
<dbReference type="AlphaFoldDB" id="A0A7W8JDI3"/>
<keyword evidence="2" id="KW-0326">Glycosidase</keyword>
<accession>A0A7W8JDI3</accession>
<dbReference type="InterPro" id="IPR013529">
    <property type="entry name" value="Glyco_hydro_42_N"/>
</dbReference>
<dbReference type="SUPFAM" id="SSF51445">
    <property type="entry name" value="(Trans)glycosidases"/>
    <property type="match status" value="1"/>
</dbReference>
<name>A0A7W8JDI3_9BACT</name>
<dbReference type="GO" id="GO:0005975">
    <property type="term" value="P:carbohydrate metabolic process"/>
    <property type="evidence" value="ECO:0007669"/>
    <property type="project" value="InterPro"/>
</dbReference>
<proteinExistence type="predicted"/>
<evidence type="ECO:0000313" key="4">
    <source>
        <dbReference type="EMBL" id="MBB5345957.1"/>
    </source>
</evidence>
<dbReference type="EMBL" id="JACHDZ010000008">
    <property type="protein sequence ID" value="MBB5345957.1"/>
    <property type="molecule type" value="Genomic_DNA"/>
</dbReference>
<evidence type="ECO:0000256" key="2">
    <source>
        <dbReference type="ARBA" id="ARBA00023295"/>
    </source>
</evidence>
<sequence>MKQAHINFVRVGEFAWSAMEPQEGEFHFEWLRQAVRRRNGITSQL</sequence>
<dbReference type="Pfam" id="PF02449">
    <property type="entry name" value="Glyco_hydro_42"/>
    <property type="match status" value="1"/>
</dbReference>
<dbReference type="GO" id="GO:0004565">
    <property type="term" value="F:beta-galactosidase activity"/>
    <property type="evidence" value="ECO:0007669"/>
    <property type="project" value="InterPro"/>
</dbReference>
<evidence type="ECO:0000313" key="5">
    <source>
        <dbReference type="Proteomes" id="UP000569092"/>
    </source>
</evidence>
<evidence type="ECO:0000259" key="3">
    <source>
        <dbReference type="Pfam" id="PF02449"/>
    </source>
</evidence>
<feature type="domain" description="Glycoside hydrolase family 42 N-terminal" evidence="3">
    <location>
        <begin position="1"/>
        <end position="37"/>
    </location>
</feature>
<comment type="caution">
    <text evidence="4">The sequence shown here is derived from an EMBL/GenBank/DDBJ whole genome shotgun (WGS) entry which is preliminary data.</text>
</comment>
<evidence type="ECO:0000256" key="1">
    <source>
        <dbReference type="ARBA" id="ARBA00022801"/>
    </source>
</evidence>
<dbReference type="GO" id="GO:0009341">
    <property type="term" value="C:beta-galactosidase complex"/>
    <property type="evidence" value="ECO:0007669"/>
    <property type="project" value="InterPro"/>
</dbReference>
<gene>
    <name evidence="4" type="ORF">HDF10_003964</name>
</gene>
<dbReference type="Gene3D" id="3.20.20.80">
    <property type="entry name" value="Glycosidases"/>
    <property type="match status" value="1"/>
</dbReference>